<gene>
    <name evidence="7" type="ORF">KK083_01415</name>
</gene>
<dbReference type="PANTHER" id="PTHR43133">
    <property type="entry name" value="RNA POLYMERASE ECF-TYPE SIGMA FACTO"/>
    <property type="match status" value="1"/>
</dbReference>
<dbReference type="AlphaFoldDB" id="A0AAP2GH03"/>
<accession>A0AAP2GH03</accession>
<comment type="caution">
    <text evidence="7">The sequence shown here is derived from an EMBL/GenBank/DDBJ whole genome shotgun (WGS) entry which is preliminary data.</text>
</comment>
<dbReference type="PANTHER" id="PTHR43133:SF46">
    <property type="entry name" value="RNA POLYMERASE SIGMA-70 FACTOR ECF SUBFAMILY"/>
    <property type="match status" value="1"/>
</dbReference>
<dbReference type="InterPro" id="IPR013324">
    <property type="entry name" value="RNA_pol_sigma_r3/r4-like"/>
</dbReference>
<evidence type="ECO:0000259" key="6">
    <source>
        <dbReference type="Pfam" id="PF08281"/>
    </source>
</evidence>
<dbReference type="EMBL" id="JAHESF010000001">
    <property type="protein sequence ID" value="MBT1695514.1"/>
    <property type="molecule type" value="Genomic_DNA"/>
</dbReference>
<proteinExistence type="inferred from homology"/>
<evidence type="ECO:0000256" key="3">
    <source>
        <dbReference type="ARBA" id="ARBA00023082"/>
    </source>
</evidence>
<reference evidence="7 8" key="1">
    <citation type="submission" date="2021-05" db="EMBL/GenBank/DDBJ databases">
        <title>A Polyphasic approach of four new species of the genus Ohtaekwangia: Ohtaekwangia histidinii sp. nov., Ohtaekwangia cretensis sp. nov., Ohtaekwangia indiensis sp. nov., Ohtaekwangia reichenbachii sp. nov. from diverse environment.</title>
        <authorList>
            <person name="Octaviana S."/>
        </authorList>
    </citation>
    <scope>NUCLEOTIDE SEQUENCE [LARGE SCALE GENOMIC DNA]</scope>
    <source>
        <strain evidence="7 8">PWU4</strain>
    </source>
</reference>
<dbReference type="GO" id="GO:0006352">
    <property type="term" value="P:DNA-templated transcription initiation"/>
    <property type="evidence" value="ECO:0007669"/>
    <property type="project" value="InterPro"/>
</dbReference>
<dbReference type="Proteomes" id="UP001319200">
    <property type="component" value="Unassembled WGS sequence"/>
</dbReference>
<evidence type="ECO:0000256" key="1">
    <source>
        <dbReference type="ARBA" id="ARBA00010641"/>
    </source>
</evidence>
<dbReference type="InterPro" id="IPR036388">
    <property type="entry name" value="WH-like_DNA-bd_sf"/>
</dbReference>
<evidence type="ECO:0000256" key="2">
    <source>
        <dbReference type="ARBA" id="ARBA00023015"/>
    </source>
</evidence>
<evidence type="ECO:0000259" key="5">
    <source>
        <dbReference type="Pfam" id="PF04542"/>
    </source>
</evidence>
<keyword evidence="4" id="KW-0804">Transcription</keyword>
<keyword evidence="2" id="KW-0805">Transcription regulation</keyword>
<dbReference type="RefSeq" id="WP_254159913.1">
    <property type="nucleotide sequence ID" value="NZ_JAHESF010000001.1"/>
</dbReference>
<dbReference type="Pfam" id="PF04542">
    <property type="entry name" value="Sigma70_r2"/>
    <property type="match status" value="1"/>
</dbReference>
<dbReference type="InterPro" id="IPR013249">
    <property type="entry name" value="RNA_pol_sigma70_r4_t2"/>
</dbReference>
<feature type="domain" description="RNA polymerase sigma factor 70 region 4 type 2" evidence="6">
    <location>
        <begin position="124"/>
        <end position="173"/>
    </location>
</feature>
<evidence type="ECO:0000256" key="4">
    <source>
        <dbReference type="ARBA" id="ARBA00023163"/>
    </source>
</evidence>
<dbReference type="Gene3D" id="1.10.10.10">
    <property type="entry name" value="Winged helix-like DNA-binding domain superfamily/Winged helix DNA-binding domain"/>
    <property type="match status" value="1"/>
</dbReference>
<keyword evidence="8" id="KW-1185">Reference proteome</keyword>
<keyword evidence="3" id="KW-0731">Sigma factor</keyword>
<dbReference type="InterPro" id="IPR007627">
    <property type="entry name" value="RNA_pol_sigma70_r2"/>
</dbReference>
<dbReference type="Gene3D" id="1.10.1740.10">
    <property type="match status" value="1"/>
</dbReference>
<dbReference type="SUPFAM" id="SSF88659">
    <property type="entry name" value="Sigma3 and sigma4 domains of RNA polymerase sigma factors"/>
    <property type="match status" value="1"/>
</dbReference>
<protein>
    <submittedName>
        <fullName evidence="7">Sigma-70 family RNA polymerase sigma factor</fullName>
    </submittedName>
</protein>
<dbReference type="InterPro" id="IPR039425">
    <property type="entry name" value="RNA_pol_sigma-70-like"/>
</dbReference>
<dbReference type="SUPFAM" id="SSF88946">
    <property type="entry name" value="Sigma2 domain of RNA polymerase sigma factors"/>
    <property type="match status" value="1"/>
</dbReference>
<dbReference type="NCBIfam" id="TIGR02937">
    <property type="entry name" value="sigma70-ECF"/>
    <property type="match status" value="1"/>
</dbReference>
<dbReference type="Pfam" id="PF08281">
    <property type="entry name" value="Sigma70_r4_2"/>
    <property type="match status" value="1"/>
</dbReference>
<evidence type="ECO:0000313" key="8">
    <source>
        <dbReference type="Proteomes" id="UP001319200"/>
    </source>
</evidence>
<feature type="domain" description="RNA polymerase sigma-70 region 2" evidence="5">
    <location>
        <begin position="28"/>
        <end position="90"/>
    </location>
</feature>
<name>A0AAP2GH03_9BACT</name>
<dbReference type="InterPro" id="IPR014284">
    <property type="entry name" value="RNA_pol_sigma-70_dom"/>
</dbReference>
<sequence>MSQYVSYSEQELLEAIRNDNEKAFEEIFNRYWSKVYGTAYSLVRSREVTQEIVQGLFIALWDKRAALTVNNLLSYLTMAARNRALDVIESQLVRKKHWDYYKNFIPQQACTTEQDVSFNELVVAIEEKLELLPEKSKTVFMLNRIEGRSVQEIANILNLSEKAIQYHLTKSTKELKLHLKDYIISVVICCYLFL</sequence>
<dbReference type="GO" id="GO:0016987">
    <property type="term" value="F:sigma factor activity"/>
    <property type="evidence" value="ECO:0007669"/>
    <property type="project" value="UniProtKB-KW"/>
</dbReference>
<dbReference type="GO" id="GO:0003677">
    <property type="term" value="F:DNA binding"/>
    <property type="evidence" value="ECO:0007669"/>
    <property type="project" value="InterPro"/>
</dbReference>
<dbReference type="InterPro" id="IPR013325">
    <property type="entry name" value="RNA_pol_sigma_r2"/>
</dbReference>
<comment type="similarity">
    <text evidence="1">Belongs to the sigma-70 factor family. ECF subfamily.</text>
</comment>
<organism evidence="7 8">
    <name type="scientific">Chryseosolibacter histidini</name>
    <dbReference type="NCBI Taxonomy" id="2782349"/>
    <lineage>
        <taxon>Bacteria</taxon>
        <taxon>Pseudomonadati</taxon>
        <taxon>Bacteroidota</taxon>
        <taxon>Cytophagia</taxon>
        <taxon>Cytophagales</taxon>
        <taxon>Chryseotaleaceae</taxon>
        <taxon>Chryseosolibacter</taxon>
    </lineage>
</organism>
<evidence type="ECO:0000313" key="7">
    <source>
        <dbReference type="EMBL" id="MBT1695514.1"/>
    </source>
</evidence>